<feature type="domain" description="UBA" evidence="2">
    <location>
        <begin position="363"/>
        <end position="403"/>
    </location>
</feature>
<dbReference type="OrthoDB" id="336240at2759"/>
<dbReference type="PANTHER" id="PTHR46738:SF1">
    <property type="entry name" value="UBIQUITIN-ASSOCIATED DOMAIN-CONTAINING PROTEIN 1"/>
    <property type="match status" value="1"/>
</dbReference>
<dbReference type="SUPFAM" id="SSF54236">
    <property type="entry name" value="Ubiquitin-like"/>
    <property type="match status" value="1"/>
</dbReference>
<evidence type="ECO:0000313" key="3">
    <source>
        <dbReference type="EMBL" id="PSC76079.1"/>
    </source>
</evidence>
<feature type="compositionally biased region" description="Low complexity" evidence="1">
    <location>
        <begin position="440"/>
        <end position="449"/>
    </location>
</feature>
<accession>A0A2P6VPS6</accession>
<dbReference type="InterPro" id="IPR029071">
    <property type="entry name" value="Ubiquitin-like_domsf"/>
</dbReference>
<dbReference type="GO" id="GO:0016787">
    <property type="term" value="F:hydrolase activity"/>
    <property type="evidence" value="ECO:0007669"/>
    <property type="project" value="UniProtKB-KW"/>
</dbReference>
<feature type="compositionally biased region" description="Low complexity" evidence="1">
    <location>
        <begin position="476"/>
        <end position="500"/>
    </location>
</feature>
<feature type="compositionally biased region" description="Acidic residues" evidence="1">
    <location>
        <begin position="424"/>
        <end position="439"/>
    </location>
</feature>
<dbReference type="Pfam" id="PF22562">
    <property type="entry name" value="UBA_7"/>
    <property type="match status" value="2"/>
</dbReference>
<gene>
    <name evidence="3" type="primary">g268</name>
    <name evidence="3" type="ORF">C2E20_0268</name>
</gene>
<feature type="compositionally biased region" description="Acidic residues" evidence="1">
    <location>
        <begin position="218"/>
        <end position="279"/>
    </location>
</feature>
<reference evidence="3 4" key="1">
    <citation type="journal article" date="2018" name="Plant J.">
        <title>Genome sequences of Chlorella sorokiniana UTEX 1602 and Micractinium conductrix SAG 241.80: implications to maltose excretion by a green alga.</title>
        <authorList>
            <person name="Arriola M.B."/>
            <person name="Velmurugan N."/>
            <person name="Zhang Y."/>
            <person name="Plunkett M.H."/>
            <person name="Hondzo H."/>
            <person name="Barney B.M."/>
        </authorList>
    </citation>
    <scope>NUCLEOTIDE SEQUENCE [LARGE SCALE GENOMIC DNA]</scope>
    <source>
        <strain evidence="3 4">SAG 241.80</strain>
    </source>
</reference>
<dbReference type="InterPro" id="IPR052476">
    <property type="entry name" value="UBAC1"/>
</dbReference>
<dbReference type="SMART" id="SM00165">
    <property type="entry name" value="UBA"/>
    <property type="match status" value="2"/>
</dbReference>
<proteinExistence type="predicted"/>
<dbReference type="AlphaFoldDB" id="A0A2P6VPS6"/>
<dbReference type="GO" id="GO:0000151">
    <property type="term" value="C:ubiquitin ligase complex"/>
    <property type="evidence" value="ECO:0007669"/>
    <property type="project" value="TreeGrafter"/>
</dbReference>
<feature type="region of interest" description="Disordered" evidence="1">
    <location>
        <begin position="209"/>
        <end position="291"/>
    </location>
</feature>
<dbReference type="Gene3D" id="1.10.8.10">
    <property type="entry name" value="DNA helicase RuvA subunit, C-terminal domain"/>
    <property type="match status" value="2"/>
</dbReference>
<feature type="compositionally biased region" description="Low complexity" evidence="1">
    <location>
        <begin position="405"/>
        <end position="423"/>
    </location>
</feature>
<name>A0A2P6VPS6_9CHLO</name>
<dbReference type="SUPFAM" id="SSF46934">
    <property type="entry name" value="UBA-like"/>
    <property type="match status" value="2"/>
</dbReference>
<protein>
    <submittedName>
        <fullName evidence="3">Ubiquitin carboxyl-terminal hydrolase 5 isoform X2</fullName>
    </submittedName>
</protein>
<dbReference type="PROSITE" id="PS50030">
    <property type="entry name" value="UBA"/>
    <property type="match status" value="2"/>
</dbReference>
<dbReference type="InterPro" id="IPR009060">
    <property type="entry name" value="UBA-like_sf"/>
</dbReference>
<dbReference type="EMBL" id="LHPF02000001">
    <property type="protein sequence ID" value="PSC76079.1"/>
    <property type="molecule type" value="Genomic_DNA"/>
</dbReference>
<dbReference type="STRING" id="554055.A0A2P6VPS6"/>
<keyword evidence="4" id="KW-1185">Reference proteome</keyword>
<dbReference type="InterPro" id="IPR015940">
    <property type="entry name" value="UBA"/>
</dbReference>
<evidence type="ECO:0000256" key="1">
    <source>
        <dbReference type="SAM" id="MobiDB-lite"/>
    </source>
</evidence>
<evidence type="ECO:0000259" key="2">
    <source>
        <dbReference type="PROSITE" id="PS50030"/>
    </source>
</evidence>
<comment type="caution">
    <text evidence="3">The sequence shown here is derived from an EMBL/GenBank/DDBJ whole genome shotgun (WGS) entry which is preliminary data.</text>
</comment>
<organism evidence="3 4">
    <name type="scientific">Micractinium conductrix</name>
    <dbReference type="NCBI Taxonomy" id="554055"/>
    <lineage>
        <taxon>Eukaryota</taxon>
        <taxon>Viridiplantae</taxon>
        <taxon>Chlorophyta</taxon>
        <taxon>core chlorophytes</taxon>
        <taxon>Trebouxiophyceae</taxon>
        <taxon>Chlorellales</taxon>
        <taxon>Chlorellaceae</taxon>
        <taxon>Chlorella clade</taxon>
        <taxon>Micractinium</taxon>
    </lineage>
</organism>
<dbReference type="Proteomes" id="UP000239649">
    <property type="component" value="Unassembled WGS sequence"/>
</dbReference>
<feature type="domain" description="UBA" evidence="2">
    <location>
        <begin position="294"/>
        <end position="334"/>
    </location>
</feature>
<dbReference type="PANTHER" id="PTHR46738">
    <property type="entry name" value="UBIQUITIN-ASSOCIATED DOMAIN-CONTAINING PROTEIN 1"/>
    <property type="match status" value="1"/>
</dbReference>
<evidence type="ECO:0000313" key="4">
    <source>
        <dbReference type="Proteomes" id="UP000239649"/>
    </source>
</evidence>
<sequence length="524" mass="53497">MRLLVRSLGGPVPTEVKVDQNTTLGALLESGELGDIAGDRPRLVYRGQVLRDPAARLRDLLVDGDTLVALPSRAVVRRPTPPGPPSKGPTLREINAAIRESLAAQGPATLAAAEAAAAEAANAAPAAAAQLPSAEALEAALLRGEMSALRGYLEHLQEALQGTVGEAARGDGGAGGAAAAAAGELPSFAAAFEALLAAMPPGGAADAAAAVGHAAQAADEDEGSEEEGGEEDEDEGHTEEEEEEHEAYTDEEEEYTDDDEEGEEEEEEEEEGGFDEEEAAQGPDGQLLPPQVPELNSQALAALTDMGFSEELCRNALLRGRNRFEPALEWLLAHADDPHAANPLSEAELARVFGRGPPRGGVSPDPGHLAQLQDMGFAREQAEQALRLCHNSLPAAASWLLSGGAAAAPAGGAGQQVQQAAQQQEEDSEGVDGTDEDWATDSGSSAGEGSTDGGSEGGDSEADEAGAAVAPGLMWEGSDASASEADGSQASGEQAAAQRAGSDDMPQLQEASNGSEGEEEAPPL</sequence>
<keyword evidence="3" id="KW-0378">Hydrolase</keyword>
<feature type="region of interest" description="Disordered" evidence="1">
    <location>
        <begin position="405"/>
        <end position="524"/>
    </location>
</feature>